<evidence type="ECO:0000256" key="2">
    <source>
        <dbReference type="ARBA" id="ARBA00023002"/>
    </source>
</evidence>
<evidence type="ECO:0000313" key="4">
    <source>
        <dbReference type="Proteomes" id="UP000016649"/>
    </source>
</evidence>
<proteinExistence type="inferred from homology"/>
<evidence type="ECO:0000313" key="3">
    <source>
        <dbReference type="EMBL" id="ERJ94044.1"/>
    </source>
</evidence>
<dbReference type="InterPro" id="IPR036291">
    <property type="entry name" value="NAD(P)-bd_dom_sf"/>
</dbReference>
<dbReference type="SUPFAM" id="SSF51735">
    <property type="entry name" value="NAD(P)-binding Rossmann-fold domains"/>
    <property type="match status" value="1"/>
</dbReference>
<dbReference type="PRINTS" id="PR00081">
    <property type="entry name" value="GDHRDH"/>
</dbReference>
<dbReference type="PROSITE" id="PS00061">
    <property type="entry name" value="ADH_SHORT"/>
    <property type="match status" value="1"/>
</dbReference>
<dbReference type="Gene3D" id="3.40.50.720">
    <property type="entry name" value="NAD(P)-binding Rossmann-like Domain"/>
    <property type="match status" value="1"/>
</dbReference>
<dbReference type="Proteomes" id="UP000016649">
    <property type="component" value="Unassembled WGS sequence"/>
</dbReference>
<dbReference type="Pfam" id="PF00106">
    <property type="entry name" value="adh_short"/>
    <property type="match status" value="1"/>
</dbReference>
<comment type="similarity">
    <text evidence="1">Belongs to the short-chain dehydrogenases/reductases (SDR) family.</text>
</comment>
<keyword evidence="2" id="KW-0560">Oxidoreductase</keyword>
<dbReference type="RefSeq" id="WP_021686800.1">
    <property type="nucleotide sequence ID" value="NZ_KI260561.1"/>
</dbReference>
<name>A0ABN0P0Q4_TRELE</name>
<evidence type="ECO:0000256" key="1">
    <source>
        <dbReference type="ARBA" id="ARBA00006484"/>
    </source>
</evidence>
<gene>
    <name evidence="3" type="ORF">HMPREF9193_00399</name>
</gene>
<sequence length="404" mass="42654">MTHAAFFAPIIRGAIINLVQKPWIVQSVGSAQSAQKERKASLRIAFEDAPNDETQAAAAVKKAFASIHNGAVPACIELSVEGKTERFLTAPDTLSLAQAESGAVNEWNCACSGGEKEETAKACASCASRADVVKNKTALVTGGAQGFGEELVRGLVKQGAVVFIADLNLEGAEKLAAALNAEEKKQTAFAVKVNVADEESVENMFETAALTCGGLDLCISNAGVLRASSILEQDMASFRFVTDINYTAFAVVTKHCARLMKRQYAVAPSWPTDIIQINSKSGLEGSNKNGSYAGGKFGGIGLVESFALELVAYGIKVNAICPGNFFDGPLWSDPEKGLFVQYLKAGKVPGAQTVADVKAFYEAKVPMNRGCSGPDVLKAVLYLVEQTYETGQALPVTGGQVMLH</sequence>
<dbReference type="InterPro" id="IPR002347">
    <property type="entry name" value="SDR_fam"/>
</dbReference>
<comment type="caution">
    <text evidence="3">The sequence shown here is derived from an EMBL/GenBank/DDBJ whole genome shotgun (WGS) entry which is preliminary data.</text>
</comment>
<dbReference type="EMBL" id="AWVH01000006">
    <property type="protein sequence ID" value="ERJ94044.1"/>
    <property type="molecule type" value="Genomic_DNA"/>
</dbReference>
<accession>A0ABN0P0Q4</accession>
<dbReference type="InterPro" id="IPR020904">
    <property type="entry name" value="Sc_DH/Rdtase_CS"/>
</dbReference>
<organism evidence="3 4">
    <name type="scientific">Treponema lecithinolyticum ATCC 700332</name>
    <dbReference type="NCBI Taxonomy" id="1321815"/>
    <lineage>
        <taxon>Bacteria</taxon>
        <taxon>Pseudomonadati</taxon>
        <taxon>Spirochaetota</taxon>
        <taxon>Spirochaetia</taxon>
        <taxon>Spirochaetales</taxon>
        <taxon>Treponemataceae</taxon>
        <taxon>Treponema</taxon>
    </lineage>
</organism>
<keyword evidence="4" id="KW-1185">Reference proteome</keyword>
<dbReference type="PANTHER" id="PTHR43669">
    <property type="entry name" value="5-KETO-D-GLUCONATE 5-REDUCTASE"/>
    <property type="match status" value="1"/>
</dbReference>
<reference evidence="3 4" key="1">
    <citation type="submission" date="2013-08" db="EMBL/GenBank/DDBJ databases">
        <authorList>
            <person name="Weinstock G."/>
            <person name="Sodergren E."/>
            <person name="Wylie T."/>
            <person name="Fulton L."/>
            <person name="Fulton R."/>
            <person name="Fronick C."/>
            <person name="O'Laughlin M."/>
            <person name="Godfrey J."/>
            <person name="Miner T."/>
            <person name="Herter B."/>
            <person name="Appelbaum E."/>
            <person name="Cordes M."/>
            <person name="Lek S."/>
            <person name="Wollam A."/>
            <person name="Pepin K.H."/>
            <person name="Palsikar V.B."/>
            <person name="Mitreva M."/>
            <person name="Wilson R.K."/>
        </authorList>
    </citation>
    <scope>NUCLEOTIDE SEQUENCE [LARGE SCALE GENOMIC DNA]</scope>
    <source>
        <strain evidence="3 4">ATCC 700332</strain>
    </source>
</reference>
<protein>
    <submittedName>
        <fullName evidence="3">Sorbitol-6-phosphate 2-dehydrogenase family protein</fullName>
    </submittedName>
</protein>
<dbReference type="PANTHER" id="PTHR43669:SF8">
    <property type="entry name" value="SHORT-CHAIN TYPE DEHYDROGENASE_REDUCTASE-RELATED"/>
    <property type="match status" value="1"/>
</dbReference>